<dbReference type="Proteomes" id="UP000253664">
    <property type="component" value="Unassembled WGS sequence"/>
</dbReference>
<evidence type="ECO:0000256" key="1">
    <source>
        <dbReference type="SAM" id="MobiDB-lite"/>
    </source>
</evidence>
<evidence type="ECO:0000313" key="2">
    <source>
        <dbReference type="EMBL" id="RCI10668.1"/>
    </source>
</evidence>
<name>A0A367L8B3_9HYPO</name>
<dbReference type="EMBL" id="LKCN02000012">
    <property type="protein sequence ID" value="RCI10668.1"/>
    <property type="molecule type" value="Genomic_DNA"/>
</dbReference>
<organism evidence="2 3">
    <name type="scientific">Ophiocordyceps polyrhachis-furcata BCC 54312</name>
    <dbReference type="NCBI Taxonomy" id="1330021"/>
    <lineage>
        <taxon>Eukaryota</taxon>
        <taxon>Fungi</taxon>
        <taxon>Dikarya</taxon>
        <taxon>Ascomycota</taxon>
        <taxon>Pezizomycotina</taxon>
        <taxon>Sordariomycetes</taxon>
        <taxon>Hypocreomycetidae</taxon>
        <taxon>Hypocreales</taxon>
        <taxon>Ophiocordycipitaceae</taxon>
        <taxon>Ophiocordyceps</taxon>
    </lineage>
</organism>
<dbReference type="AlphaFoldDB" id="A0A367L8B3"/>
<gene>
    <name evidence="2" type="ORF">L249_4235</name>
</gene>
<proteinExistence type="predicted"/>
<comment type="caution">
    <text evidence="2">The sequence shown here is derived from an EMBL/GenBank/DDBJ whole genome shotgun (WGS) entry which is preliminary data.</text>
</comment>
<evidence type="ECO:0000313" key="3">
    <source>
        <dbReference type="Proteomes" id="UP000253664"/>
    </source>
</evidence>
<feature type="compositionally biased region" description="Basic and acidic residues" evidence="1">
    <location>
        <begin position="1"/>
        <end position="12"/>
    </location>
</feature>
<sequence>RRAGRSRPEAAVRHRGCTSQRLRRLRHGYAVQRLRPYGPYGPRRLRHGYAVQRLRPYGPYGPYEGRNVG</sequence>
<protein>
    <submittedName>
        <fullName evidence="2">Uncharacterized protein</fullName>
    </submittedName>
</protein>
<reference evidence="2 3" key="1">
    <citation type="journal article" date="2015" name="BMC Genomics">
        <title>Insights from the genome of Ophiocordyceps polyrhachis-furcata to pathogenicity and host specificity in insect fungi.</title>
        <authorList>
            <person name="Wichadakul D."/>
            <person name="Kobmoo N."/>
            <person name="Ingsriswang S."/>
            <person name="Tangphatsornruang S."/>
            <person name="Chantasingh D."/>
            <person name="Luangsa-ard J.J."/>
            <person name="Eurwilaichitr L."/>
        </authorList>
    </citation>
    <scope>NUCLEOTIDE SEQUENCE [LARGE SCALE GENOMIC DNA]</scope>
    <source>
        <strain evidence="2 3">BCC 54312</strain>
    </source>
</reference>
<feature type="region of interest" description="Disordered" evidence="1">
    <location>
        <begin position="1"/>
        <end position="20"/>
    </location>
</feature>
<keyword evidence="3" id="KW-1185">Reference proteome</keyword>
<feature type="non-terminal residue" evidence="2">
    <location>
        <position position="1"/>
    </location>
</feature>
<accession>A0A367L8B3</accession>